<dbReference type="Proteomes" id="UP000266188">
    <property type="component" value="Unassembled WGS sequence"/>
</dbReference>
<comment type="caution">
    <text evidence="2">The sequence shown here is derived from an EMBL/GenBank/DDBJ whole genome shotgun (WGS) entry which is preliminary data.</text>
</comment>
<reference evidence="3" key="1">
    <citation type="submission" date="2017-02" db="EMBL/GenBank/DDBJ databases">
        <authorList>
            <person name="Tafer H."/>
            <person name="Lopandic K."/>
        </authorList>
    </citation>
    <scope>NUCLEOTIDE SEQUENCE [LARGE SCALE GENOMIC DNA]</scope>
    <source>
        <strain evidence="3">CBS 366.77</strain>
    </source>
</reference>
<feature type="compositionally biased region" description="Polar residues" evidence="1">
    <location>
        <begin position="316"/>
        <end position="330"/>
    </location>
</feature>
<sequence length="545" mass="58922">MASSSHCRPSHYGALEAIQESPSRTESLQRRNHNRSSSDSITSEESSIYNAARASLSAEEELNQNVDSNNQPKEVLDSELAANMAMFVSLKQDQPVSQVPWPTHSASCSTPKRPMSPWRRLHLLPENLTSSKLSRANTDLFLPTGSVSKLDGAGQRKTLSLNDADNSSRQPRWPGNLMSPASPILPKYPPPVRVPTPPGLPSFGSPEAICYSAQFLSQPPTQGPPNEQRLRDTVNRIIPGRGGDSHSNRSYGDSLRRLFGFAHSPPPPPPAPPVSPIGRADDGTVVQGRFPYRQSSHGMNLSRQLEDHPFHRRTLPTANTDGSLSPSGLSPQAKDAFTPLSNPIHPPSIRQRDRVFTSHLRFSPTVLPAVPQAAVTARPRTPPPNAILSLPRTVSTVAGTRAINGSQGHDGGIMDGPFDRAPMTSQEAVISAVPDGPVSITEPYTPDRQDTRGFWRSLCCSMPCKGGDIHETRTTAQPPTVSLSGDSEPGTNTEGYINVTSSMEYPNYPPLDIESRPVGPSYPGLWPDFSGPHFQGNLDGPGLDD</sequence>
<organism evidence="2 3">
    <name type="scientific">Aspergillus sclerotialis</name>
    <dbReference type="NCBI Taxonomy" id="2070753"/>
    <lineage>
        <taxon>Eukaryota</taxon>
        <taxon>Fungi</taxon>
        <taxon>Dikarya</taxon>
        <taxon>Ascomycota</taxon>
        <taxon>Pezizomycotina</taxon>
        <taxon>Eurotiomycetes</taxon>
        <taxon>Eurotiomycetidae</taxon>
        <taxon>Eurotiales</taxon>
        <taxon>Aspergillaceae</taxon>
        <taxon>Aspergillus</taxon>
        <taxon>Aspergillus subgen. Polypaecilum</taxon>
    </lineage>
</organism>
<dbReference type="AlphaFoldDB" id="A0A3A2Z5V4"/>
<evidence type="ECO:0000313" key="3">
    <source>
        <dbReference type="Proteomes" id="UP000266188"/>
    </source>
</evidence>
<feature type="compositionally biased region" description="Polar residues" evidence="1">
    <location>
        <begin position="157"/>
        <end position="170"/>
    </location>
</feature>
<feature type="region of interest" description="Disordered" evidence="1">
    <location>
        <begin position="312"/>
        <end position="332"/>
    </location>
</feature>
<feature type="region of interest" description="Disordered" evidence="1">
    <location>
        <begin position="508"/>
        <end position="545"/>
    </location>
</feature>
<proteinExistence type="predicted"/>
<evidence type="ECO:0000256" key="1">
    <source>
        <dbReference type="SAM" id="MobiDB-lite"/>
    </source>
</evidence>
<accession>A0A3A2Z5V4</accession>
<feature type="compositionally biased region" description="Low complexity" evidence="1">
    <location>
        <begin position="37"/>
        <end position="48"/>
    </location>
</feature>
<protein>
    <submittedName>
        <fullName evidence="2">Uncharacterized protein</fullName>
    </submittedName>
</protein>
<gene>
    <name evidence="2" type="ORF">PHISCL_09467</name>
</gene>
<name>A0A3A2Z5V4_9EURO</name>
<dbReference type="EMBL" id="MVGC01000603">
    <property type="protein sequence ID" value="RJE18196.1"/>
    <property type="molecule type" value="Genomic_DNA"/>
</dbReference>
<feature type="region of interest" description="Disordered" evidence="1">
    <location>
        <begin position="1"/>
        <end position="48"/>
    </location>
</feature>
<feature type="compositionally biased region" description="Polar residues" evidence="1">
    <location>
        <begin position="474"/>
        <end position="493"/>
    </location>
</feature>
<keyword evidence="3" id="KW-1185">Reference proteome</keyword>
<feature type="region of interest" description="Disordered" evidence="1">
    <location>
        <begin position="471"/>
        <end position="493"/>
    </location>
</feature>
<feature type="region of interest" description="Disordered" evidence="1">
    <location>
        <begin position="144"/>
        <end position="177"/>
    </location>
</feature>
<evidence type="ECO:0000313" key="2">
    <source>
        <dbReference type="EMBL" id="RJE18196.1"/>
    </source>
</evidence>
<dbReference type="OrthoDB" id="4157036at2759"/>